<protein>
    <recommendedName>
        <fullName evidence="2">Copper resistance protein D domain-containing protein</fullName>
    </recommendedName>
</protein>
<evidence type="ECO:0000313" key="4">
    <source>
        <dbReference type="Proteomes" id="UP000235994"/>
    </source>
</evidence>
<gene>
    <name evidence="3" type="ORF">C1I89_16615</name>
</gene>
<evidence type="ECO:0000259" key="2">
    <source>
        <dbReference type="Pfam" id="PF05425"/>
    </source>
</evidence>
<dbReference type="Pfam" id="PF05425">
    <property type="entry name" value="CopD"/>
    <property type="match status" value="1"/>
</dbReference>
<keyword evidence="1" id="KW-0472">Membrane</keyword>
<name>A0A2N8KGT8_9BURK</name>
<keyword evidence="1" id="KW-0812">Transmembrane</keyword>
<dbReference type="Proteomes" id="UP000235994">
    <property type="component" value="Unassembled WGS sequence"/>
</dbReference>
<feature type="transmembrane region" description="Helical" evidence="1">
    <location>
        <begin position="90"/>
        <end position="107"/>
    </location>
</feature>
<reference evidence="3 4" key="1">
    <citation type="submission" date="2018-01" db="EMBL/GenBank/DDBJ databases">
        <title>The draft genome of an aniline degradation strain ANB-1.</title>
        <authorList>
            <person name="Zhang L."/>
            <person name="Jiang J."/>
        </authorList>
    </citation>
    <scope>NUCLEOTIDE SEQUENCE [LARGE SCALE GENOMIC DNA]</scope>
    <source>
        <strain evidence="3 4">ANB-1</strain>
    </source>
</reference>
<proteinExistence type="predicted"/>
<evidence type="ECO:0000256" key="1">
    <source>
        <dbReference type="SAM" id="Phobius"/>
    </source>
</evidence>
<feature type="domain" description="Copper resistance protein D" evidence="2">
    <location>
        <begin position="47"/>
        <end position="153"/>
    </location>
</feature>
<feature type="transmembrane region" description="Helical" evidence="1">
    <location>
        <begin position="48"/>
        <end position="70"/>
    </location>
</feature>
<feature type="transmembrane region" description="Helical" evidence="1">
    <location>
        <begin position="137"/>
        <end position="154"/>
    </location>
</feature>
<sequence>MLYSALKFVHVMAVILWVGGMLFAHCFLRPAVARLEPPVRLPLMASVLGPFLNAVLGAIVLILLSGVAMIGQEASQAAQTGGAFFMPRSWTAMAAGGLVMMAIYTYIRAALYPRLNAAVARSDWPAAGAALGGVRRWVGVNLLLGIAIVAIVFLG</sequence>
<dbReference type="EMBL" id="POQS01000004">
    <property type="protein sequence ID" value="PND32666.1"/>
    <property type="molecule type" value="Genomic_DNA"/>
</dbReference>
<accession>A0A2N8KGT8</accession>
<dbReference type="RefSeq" id="WP_102773783.1">
    <property type="nucleotide sequence ID" value="NZ_POQS01000004.1"/>
</dbReference>
<keyword evidence="1" id="KW-1133">Transmembrane helix</keyword>
<dbReference type="AlphaFoldDB" id="A0A2N8KGT8"/>
<feature type="transmembrane region" description="Helical" evidence="1">
    <location>
        <begin position="6"/>
        <end position="28"/>
    </location>
</feature>
<comment type="caution">
    <text evidence="3">The sequence shown here is derived from an EMBL/GenBank/DDBJ whole genome shotgun (WGS) entry which is preliminary data.</text>
</comment>
<dbReference type="GO" id="GO:0016020">
    <property type="term" value="C:membrane"/>
    <property type="evidence" value="ECO:0007669"/>
    <property type="project" value="InterPro"/>
</dbReference>
<keyword evidence="4" id="KW-1185">Reference proteome</keyword>
<organism evidence="3 4">
    <name type="scientific">Achromobacter pulmonis</name>
    <dbReference type="NCBI Taxonomy" id="1389932"/>
    <lineage>
        <taxon>Bacteria</taxon>
        <taxon>Pseudomonadati</taxon>
        <taxon>Pseudomonadota</taxon>
        <taxon>Betaproteobacteria</taxon>
        <taxon>Burkholderiales</taxon>
        <taxon>Alcaligenaceae</taxon>
        <taxon>Achromobacter</taxon>
    </lineage>
</organism>
<dbReference type="InterPro" id="IPR008457">
    <property type="entry name" value="Cu-R_CopD_dom"/>
</dbReference>
<evidence type="ECO:0000313" key="3">
    <source>
        <dbReference type="EMBL" id="PND32666.1"/>
    </source>
</evidence>